<evidence type="ECO:0000259" key="2">
    <source>
        <dbReference type="Pfam" id="PF00501"/>
    </source>
</evidence>
<dbReference type="InterPro" id="IPR025110">
    <property type="entry name" value="AMP-bd_C"/>
</dbReference>
<feature type="domain" description="AMP-binding enzyme C-terminal" evidence="3">
    <location>
        <begin position="416"/>
        <end position="491"/>
    </location>
</feature>
<dbReference type="EMBL" id="JAUSRV010000015">
    <property type="protein sequence ID" value="MDP9974133.1"/>
    <property type="molecule type" value="Genomic_DNA"/>
</dbReference>
<dbReference type="AlphaFoldDB" id="A0AAW8EM75"/>
<dbReference type="Pfam" id="PF00501">
    <property type="entry name" value="AMP-binding"/>
    <property type="match status" value="1"/>
</dbReference>
<dbReference type="Gene3D" id="3.30.300.30">
    <property type="match status" value="1"/>
</dbReference>
<dbReference type="RefSeq" id="WP_307596232.1">
    <property type="nucleotide sequence ID" value="NZ_JAUSRV010000015.1"/>
</dbReference>
<comment type="caution">
    <text evidence="4">The sequence shown here is derived from an EMBL/GenBank/DDBJ whole genome shotgun (WGS) entry which is preliminary data.</text>
</comment>
<dbReference type="InterPro" id="IPR050237">
    <property type="entry name" value="ATP-dep_AMP-bd_enzyme"/>
</dbReference>
<dbReference type="SUPFAM" id="SSF56801">
    <property type="entry name" value="Acetyl-CoA synthetase-like"/>
    <property type="match status" value="1"/>
</dbReference>
<keyword evidence="1" id="KW-0472">Membrane</keyword>
<name>A0AAW8EM75_VARPD</name>
<reference evidence="4" key="1">
    <citation type="submission" date="2023-07" db="EMBL/GenBank/DDBJ databases">
        <title>Sorghum-associated microbial communities from plants grown in Nebraska, USA.</title>
        <authorList>
            <person name="Schachtman D."/>
        </authorList>
    </citation>
    <scope>NUCLEOTIDE SEQUENCE</scope>
    <source>
        <strain evidence="4">DS3315</strain>
    </source>
</reference>
<evidence type="ECO:0000256" key="1">
    <source>
        <dbReference type="SAM" id="Phobius"/>
    </source>
</evidence>
<protein>
    <submittedName>
        <fullName evidence="4">Acyl-CoA synthetase (AMP-forming)/AMP-acid ligase II</fullName>
    </submittedName>
</protein>
<feature type="domain" description="AMP-dependent synthetase/ligase" evidence="2">
    <location>
        <begin position="15"/>
        <end position="365"/>
    </location>
</feature>
<sequence length="504" mass="52948">MSEMPAPTRIHELLEARALQSPGAAFLFEPSGIVSYGALQAMAEAAAQDLLAAGVRPTDRVLLVAENCAAHIALIMACSRIGAWSCGVNARMSPGEVAAIADRADARLCCFTSDASDAARQHAQRAGAVPSALPGVMRSAVRAEARPEADPALADTAAIIFTSGTSGTPKGVMVSHRGLLHFGRVSAGVRSLGAHDRVYAFLPMTHIFGIGTVLMAALTGGAALVLRASFSPADMLHALAHEEVSNLLGPPTMYARLLAHVEAGHGAPRFPALRYVYTGSAPLDPALKQRVEALFGQPLHYGYGLSEYAGSVFLTRVEAPRADTAAGHVVEGGEARIVGPDGQDLAPGETGEIWLRGPGLMLGYFRDAAATAQVMRPGGWYASGDLGRFGADGALFVVGRLKEMIIRSGFNVYPAEIEAVIGRFAGVHLCAVVGVPEADGNERIVAFVEMKPGAVLDEPALRAYLAEHLSPYKRPARIETIEAMPTTANGKLLKRELQARAARP</sequence>
<dbReference type="InterPro" id="IPR042099">
    <property type="entry name" value="ANL_N_sf"/>
</dbReference>
<evidence type="ECO:0000259" key="3">
    <source>
        <dbReference type="Pfam" id="PF13193"/>
    </source>
</evidence>
<feature type="transmembrane region" description="Helical" evidence="1">
    <location>
        <begin position="207"/>
        <end position="226"/>
    </location>
</feature>
<keyword evidence="1" id="KW-0812">Transmembrane</keyword>
<evidence type="ECO:0000313" key="5">
    <source>
        <dbReference type="Proteomes" id="UP001224845"/>
    </source>
</evidence>
<dbReference type="PROSITE" id="PS00455">
    <property type="entry name" value="AMP_BINDING"/>
    <property type="match status" value="1"/>
</dbReference>
<evidence type="ECO:0000313" key="4">
    <source>
        <dbReference type="EMBL" id="MDP9974133.1"/>
    </source>
</evidence>
<dbReference type="InterPro" id="IPR045851">
    <property type="entry name" value="AMP-bd_C_sf"/>
</dbReference>
<dbReference type="PANTHER" id="PTHR43767">
    <property type="entry name" value="LONG-CHAIN-FATTY-ACID--COA LIGASE"/>
    <property type="match status" value="1"/>
</dbReference>
<dbReference type="Gene3D" id="3.40.50.12780">
    <property type="entry name" value="N-terminal domain of ligase-like"/>
    <property type="match status" value="1"/>
</dbReference>
<dbReference type="InterPro" id="IPR000873">
    <property type="entry name" value="AMP-dep_synth/lig_dom"/>
</dbReference>
<gene>
    <name evidence="4" type="ORF">J2W39_005396</name>
</gene>
<keyword evidence="4" id="KW-0436">Ligase</keyword>
<dbReference type="InterPro" id="IPR020845">
    <property type="entry name" value="AMP-binding_CS"/>
</dbReference>
<dbReference type="Proteomes" id="UP001224845">
    <property type="component" value="Unassembled WGS sequence"/>
</dbReference>
<proteinExistence type="predicted"/>
<organism evidence="4 5">
    <name type="scientific">Variovorax paradoxus</name>
    <dbReference type="NCBI Taxonomy" id="34073"/>
    <lineage>
        <taxon>Bacteria</taxon>
        <taxon>Pseudomonadati</taxon>
        <taxon>Pseudomonadota</taxon>
        <taxon>Betaproteobacteria</taxon>
        <taxon>Burkholderiales</taxon>
        <taxon>Comamonadaceae</taxon>
        <taxon>Variovorax</taxon>
    </lineage>
</organism>
<dbReference type="GO" id="GO:0016877">
    <property type="term" value="F:ligase activity, forming carbon-sulfur bonds"/>
    <property type="evidence" value="ECO:0007669"/>
    <property type="project" value="UniProtKB-ARBA"/>
</dbReference>
<keyword evidence="1" id="KW-1133">Transmembrane helix</keyword>
<dbReference type="Pfam" id="PF13193">
    <property type="entry name" value="AMP-binding_C"/>
    <property type="match status" value="1"/>
</dbReference>
<dbReference type="PANTHER" id="PTHR43767:SF10">
    <property type="entry name" value="SURFACTIN SYNTHASE SUBUNIT 1"/>
    <property type="match status" value="1"/>
</dbReference>
<accession>A0AAW8EM75</accession>